<name>A0A2T0JP18_9ACTN</name>
<evidence type="ECO:0000313" key="2">
    <source>
        <dbReference type="Proteomes" id="UP000239415"/>
    </source>
</evidence>
<evidence type="ECO:0000313" key="1">
    <source>
        <dbReference type="EMBL" id="PRX09169.1"/>
    </source>
</evidence>
<evidence type="ECO:0008006" key="3">
    <source>
        <dbReference type="Google" id="ProtNLM"/>
    </source>
</evidence>
<dbReference type="SUPFAM" id="SSF56784">
    <property type="entry name" value="HAD-like"/>
    <property type="match status" value="1"/>
</dbReference>
<dbReference type="Proteomes" id="UP000239415">
    <property type="component" value="Unassembled WGS sequence"/>
</dbReference>
<sequence length="130" mass="14475">MAERIPPTWRDGPSRQAIIDFVRGACGEDGSAAVPVEERVAVFDNDATLWGEKPMPIQVDFILRRLAEMVAAQPELSDRQRDKPTLRLLILHDDAGREFACTAGAEEALKRAETHGWTVVSVTNDWTTVF</sequence>
<reference evidence="1 2" key="1">
    <citation type="submission" date="2018-03" db="EMBL/GenBank/DDBJ databases">
        <title>Genomic Encyclopedia of Archaeal and Bacterial Type Strains, Phase II (KMG-II): from individual species to whole genera.</title>
        <authorList>
            <person name="Goeker M."/>
        </authorList>
    </citation>
    <scope>NUCLEOTIDE SEQUENCE [LARGE SCALE GENOMIC DNA]</scope>
    <source>
        <strain evidence="1 2">DSM 43146</strain>
    </source>
</reference>
<proteinExistence type="predicted"/>
<protein>
    <recommendedName>
        <fullName evidence="3">Haloacid dehalogenase-like hydrolase</fullName>
    </recommendedName>
</protein>
<dbReference type="AlphaFoldDB" id="A0A2T0JP18"/>
<accession>A0A2T0JP18</accession>
<dbReference type="EMBL" id="PVMZ01000037">
    <property type="protein sequence ID" value="PRX09169.1"/>
    <property type="molecule type" value="Genomic_DNA"/>
</dbReference>
<dbReference type="InterPro" id="IPR036412">
    <property type="entry name" value="HAD-like_sf"/>
</dbReference>
<dbReference type="RefSeq" id="WP_203737601.1">
    <property type="nucleotide sequence ID" value="NZ_BOMO01000143.1"/>
</dbReference>
<gene>
    <name evidence="1" type="ORF">CLV67_13734</name>
</gene>
<comment type="caution">
    <text evidence="1">The sequence shown here is derived from an EMBL/GenBank/DDBJ whole genome shotgun (WGS) entry which is preliminary data.</text>
</comment>
<organism evidence="1 2">
    <name type="scientific">Actinoplanes italicus</name>
    <dbReference type="NCBI Taxonomy" id="113567"/>
    <lineage>
        <taxon>Bacteria</taxon>
        <taxon>Bacillati</taxon>
        <taxon>Actinomycetota</taxon>
        <taxon>Actinomycetes</taxon>
        <taxon>Micromonosporales</taxon>
        <taxon>Micromonosporaceae</taxon>
        <taxon>Actinoplanes</taxon>
    </lineage>
</organism>
<keyword evidence="2" id="KW-1185">Reference proteome</keyword>